<dbReference type="PANTHER" id="PTHR23348">
    <property type="entry name" value="PERIAXIN/AHNAK"/>
    <property type="match status" value="1"/>
</dbReference>
<dbReference type="GO" id="GO:0043034">
    <property type="term" value="C:costamere"/>
    <property type="evidence" value="ECO:0007669"/>
    <property type="project" value="TreeGrafter"/>
</dbReference>
<organism evidence="4 5">
    <name type="scientific">Cnephaeus nilssonii</name>
    <name type="common">Northern bat</name>
    <name type="synonym">Eptesicus nilssonii</name>
    <dbReference type="NCBI Taxonomy" id="3371016"/>
    <lineage>
        <taxon>Eukaryota</taxon>
        <taxon>Metazoa</taxon>
        <taxon>Chordata</taxon>
        <taxon>Craniata</taxon>
        <taxon>Vertebrata</taxon>
        <taxon>Euteleostomi</taxon>
        <taxon>Mammalia</taxon>
        <taxon>Eutheria</taxon>
        <taxon>Laurasiatheria</taxon>
        <taxon>Chiroptera</taxon>
        <taxon>Yangochiroptera</taxon>
        <taxon>Vespertilionidae</taxon>
        <taxon>Cnephaeus</taxon>
    </lineage>
</organism>
<dbReference type="Proteomes" id="UP001177744">
    <property type="component" value="Unassembled WGS sequence"/>
</dbReference>
<dbReference type="GO" id="GO:0005634">
    <property type="term" value="C:nucleus"/>
    <property type="evidence" value="ECO:0007669"/>
    <property type="project" value="UniProtKB-SubCell"/>
</dbReference>
<accession>A0AA40HY53</accession>
<dbReference type="GO" id="GO:0043484">
    <property type="term" value="P:regulation of RNA splicing"/>
    <property type="evidence" value="ECO:0007669"/>
    <property type="project" value="TreeGrafter"/>
</dbReference>
<sequence length="236" mass="26127">MAMTTLATVFFDHINYEDALKILQYSEPYKVQFKIKRKLPAAGAEDWASSTAQHTPKHTGTQDEDVAEGSTDTPVKTLERDGDQERLISKSRGGRGRRAQRERLSWPKFQTTRSQRGPRRSHSSSEAYEGGQAPDGSPTSSDTEAQFLAEERERMAGAGSQRRRRFLNLRFKVGSGKGPSPGVGGGHRGREALGGTVQTPRLAEAGSWGDSRRTRGLWHRAAGRAGQQRPRRGHLF</sequence>
<gene>
    <name evidence="4" type="ORF">QTO34_020212</name>
</gene>
<keyword evidence="2" id="KW-0539">Nucleus</keyword>
<feature type="compositionally biased region" description="Basic and acidic residues" evidence="3">
    <location>
        <begin position="77"/>
        <end position="88"/>
    </location>
</feature>
<evidence type="ECO:0000256" key="1">
    <source>
        <dbReference type="ARBA" id="ARBA00004123"/>
    </source>
</evidence>
<evidence type="ECO:0000313" key="5">
    <source>
        <dbReference type="Proteomes" id="UP001177744"/>
    </source>
</evidence>
<name>A0AA40HY53_CNENI</name>
<protein>
    <submittedName>
        <fullName evidence="4">Uncharacterized protein</fullName>
    </submittedName>
</protein>
<feature type="compositionally biased region" description="Gly residues" evidence="3">
    <location>
        <begin position="175"/>
        <end position="186"/>
    </location>
</feature>
<proteinExistence type="predicted"/>
<dbReference type="PANTHER" id="PTHR23348:SF37">
    <property type="entry name" value="PROTEIN AHNAK2"/>
    <property type="match status" value="1"/>
</dbReference>
<reference evidence="4" key="1">
    <citation type="submission" date="2023-06" db="EMBL/GenBank/DDBJ databases">
        <title>Reference genome for the Northern bat (Eptesicus nilssonii), a most northern bat species.</title>
        <authorList>
            <person name="Laine V.N."/>
            <person name="Pulliainen A.T."/>
            <person name="Lilley T.M."/>
        </authorList>
    </citation>
    <scope>NUCLEOTIDE SEQUENCE</scope>
    <source>
        <strain evidence="4">BLF_Eptnil</strain>
        <tissue evidence="4">Kidney</tissue>
    </source>
</reference>
<evidence type="ECO:0000256" key="3">
    <source>
        <dbReference type="SAM" id="MobiDB-lite"/>
    </source>
</evidence>
<evidence type="ECO:0000313" key="4">
    <source>
        <dbReference type="EMBL" id="KAK1339529.1"/>
    </source>
</evidence>
<comment type="subcellular location">
    <subcellularLocation>
        <location evidence="1">Nucleus</location>
    </subcellularLocation>
</comment>
<feature type="region of interest" description="Disordered" evidence="3">
    <location>
        <begin position="172"/>
        <end position="215"/>
    </location>
</feature>
<dbReference type="AlphaFoldDB" id="A0AA40HY53"/>
<dbReference type="EMBL" id="JAULJE010000009">
    <property type="protein sequence ID" value="KAK1339529.1"/>
    <property type="molecule type" value="Genomic_DNA"/>
</dbReference>
<evidence type="ECO:0000256" key="2">
    <source>
        <dbReference type="ARBA" id="ARBA00023242"/>
    </source>
</evidence>
<dbReference type="InterPro" id="IPR052082">
    <property type="entry name" value="Myelin_sheath_structural"/>
</dbReference>
<feature type="region of interest" description="Disordered" evidence="3">
    <location>
        <begin position="46"/>
        <end position="143"/>
    </location>
</feature>
<comment type="caution">
    <text evidence="4">The sequence shown here is derived from an EMBL/GenBank/DDBJ whole genome shotgun (WGS) entry which is preliminary data.</text>
</comment>
<keyword evidence="5" id="KW-1185">Reference proteome</keyword>